<feature type="compositionally biased region" description="Basic and acidic residues" evidence="1">
    <location>
        <begin position="52"/>
        <end position="76"/>
    </location>
</feature>
<evidence type="ECO:0000256" key="3">
    <source>
        <dbReference type="SAM" id="SignalP"/>
    </source>
</evidence>
<evidence type="ECO:0000313" key="4">
    <source>
        <dbReference type="EMBL" id="VYT15204.1"/>
    </source>
</evidence>
<dbReference type="AlphaFoldDB" id="A0A6N2U9A3"/>
<feature type="chain" id="PRO_5026936562" evidence="3">
    <location>
        <begin position="27"/>
        <end position="699"/>
    </location>
</feature>
<proteinExistence type="predicted"/>
<keyword evidence="3" id="KW-0732">Signal</keyword>
<feature type="transmembrane region" description="Helical" evidence="2">
    <location>
        <begin position="674"/>
        <end position="690"/>
    </location>
</feature>
<feature type="compositionally biased region" description="Low complexity" evidence="1">
    <location>
        <begin position="39"/>
        <end position="50"/>
    </location>
</feature>
<organism evidence="4">
    <name type="scientific">Anaerococcus vaginalis</name>
    <dbReference type="NCBI Taxonomy" id="33037"/>
    <lineage>
        <taxon>Bacteria</taxon>
        <taxon>Bacillati</taxon>
        <taxon>Bacillota</taxon>
        <taxon>Tissierellia</taxon>
        <taxon>Tissierellales</taxon>
        <taxon>Peptoniphilaceae</taxon>
        <taxon>Anaerococcus</taxon>
    </lineage>
</organism>
<name>A0A6N2U9A3_9FIRM</name>
<keyword evidence="2" id="KW-0812">Transmembrane</keyword>
<protein>
    <submittedName>
        <fullName evidence="4">Uncharacterized protein</fullName>
    </submittedName>
</protein>
<evidence type="ECO:0000256" key="2">
    <source>
        <dbReference type="SAM" id="Phobius"/>
    </source>
</evidence>
<sequence length="699" mass="80062">MRGLKKFTSLLLALFIVVGNIVPAFADEIVKSNEKNVVEQSSQSNEENQNIEGKKTESEETFEKENSDKSDSKSLENKNLTSPLEKSTTLQKAPVEPGWGENRVIVQVNLHGLKGKEFNFSKIFPKEKFPNGPSIEVIHFNEDTFEDELIGKEKFTLQNTRLDLGIHQQVKIDDFEISLDDESSDKHEGKIIENQSNRSGGHDGTSVFNYDIYKVQNTNAKFKTIDKDGKTIENPTNLTVTYQLGDKLKANQKLTSAINEEKDMLEGERFKSSKWEGNYDGTNMPEVSLENTQNGYFLDGDYAYKILDQKQKDDDKSNPLEVTLIRKQKVIKGGEHPKYKDPISGKEIDDPDYVKVEFKVNDHGSIDSGESVYWVLKDLDIKDSIKAPKVKLEYGYGLKGWKPWFKTENQKYSQDTTHVAIIDKIKYFDYLTFSGDVTTNRLTFHDASRLNLIGFVDKYGIYKEEQIKSFIDFEDTEDKVRVTLENGVIKRPGVKELKVPFQMKVDKSFGDDILNTPEKQLVRETTFFANDIYGNTSWYGIRYTIKNQNTKGTVTPKEKETLRYVALTKEEIYEAVKNGEFVYNDGVPDQNKSGKNALHREVEGENLLNPEKVKKFNISDEDYKKLDFSKLGYQEVPVTITYLDNSKSTVNVKIKIKENVPTGIIDNNYQMPKILLLVGFIGVFVSVINFRKKFLKNYE</sequence>
<gene>
    <name evidence="4" type="ORF">AVLFYP127_01042</name>
</gene>
<dbReference type="EMBL" id="CACRSW010000030">
    <property type="protein sequence ID" value="VYT15204.1"/>
    <property type="molecule type" value="Genomic_DNA"/>
</dbReference>
<reference evidence="4" key="1">
    <citation type="submission" date="2019-11" db="EMBL/GenBank/DDBJ databases">
        <authorList>
            <person name="Feng L."/>
        </authorList>
    </citation>
    <scope>NUCLEOTIDE SEQUENCE</scope>
    <source>
        <strain evidence="4">AvaginalisLFYP127</strain>
    </source>
</reference>
<feature type="signal peptide" evidence="3">
    <location>
        <begin position="1"/>
        <end position="26"/>
    </location>
</feature>
<dbReference type="RefSeq" id="WP_156329438.1">
    <property type="nucleotide sequence ID" value="NZ_CACRSW010000030.1"/>
</dbReference>
<feature type="region of interest" description="Disordered" evidence="1">
    <location>
        <begin position="36"/>
        <end position="95"/>
    </location>
</feature>
<accession>A0A6N2U9A3</accession>
<evidence type="ECO:0000256" key="1">
    <source>
        <dbReference type="SAM" id="MobiDB-lite"/>
    </source>
</evidence>
<feature type="compositionally biased region" description="Polar residues" evidence="1">
    <location>
        <begin position="81"/>
        <end position="91"/>
    </location>
</feature>
<keyword evidence="2" id="KW-0472">Membrane</keyword>
<keyword evidence="2" id="KW-1133">Transmembrane helix</keyword>